<accession>A0A182T1B8</accession>
<protein>
    <recommendedName>
        <fullName evidence="2">At5g54830-like domain-containing protein</fullName>
    </recommendedName>
</protein>
<name>A0A182T1B8_9DIPT</name>
<evidence type="ECO:0000313" key="4">
    <source>
        <dbReference type="Proteomes" id="UP000075901"/>
    </source>
</evidence>
<keyword evidence="4" id="KW-1185">Reference proteome</keyword>
<dbReference type="InterPro" id="IPR052126">
    <property type="entry name" value="Spindle_Org/Thrombomodulin"/>
</dbReference>
<evidence type="ECO:0000256" key="1">
    <source>
        <dbReference type="ARBA" id="ARBA00022737"/>
    </source>
</evidence>
<organism evidence="3 4">
    <name type="scientific">Anopheles maculatus</name>
    <dbReference type="NCBI Taxonomy" id="74869"/>
    <lineage>
        <taxon>Eukaryota</taxon>
        <taxon>Metazoa</taxon>
        <taxon>Ecdysozoa</taxon>
        <taxon>Arthropoda</taxon>
        <taxon>Hexapoda</taxon>
        <taxon>Insecta</taxon>
        <taxon>Pterygota</taxon>
        <taxon>Neoptera</taxon>
        <taxon>Endopterygota</taxon>
        <taxon>Diptera</taxon>
        <taxon>Nematocera</taxon>
        <taxon>Culicoidea</taxon>
        <taxon>Culicidae</taxon>
        <taxon>Anophelinae</taxon>
        <taxon>Anopheles</taxon>
        <taxon>Anopheles maculatus group</taxon>
    </lineage>
</organism>
<dbReference type="Pfam" id="PF25489">
    <property type="entry name" value="At5g54830"/>
    <property type="match status" value="1"/>
</dbReference>
<evidence type="ECO:0000259" key="2">
    <source>
        <dbReference type="Pfam" id="PF25489"/>
    </source>
</evidence>
<reference evidence="4" key="1">
    <citation type="submission" date="2013-09" db="EMBL/GenBank/DDBJ databases">
        <title>The Genome Sequence of Anopheles maculatus species B.</title>
        <authorList>
            <consortium name="The Broad Institute Genomics Platform"/>
            <person name="Neafsey D.E."/>
            <person name="Besansky N."/>
            <person name="Howell P."/>
            <person name="Walton C."/>
            <person name="Young S.K."/>
            <person name="Zeng Q."/>
            <person name="Gargeya S."/>
            <person name="Fitzgerald M."/>
            <person name="Haas B."/>
            <person name="Abouelleil A."/>
            <person name="Allen A.W."/>
            <person name="Alvarado L."/>
            <person name="Arachchi H.M."/>
            <person name="Berlin A.M."/>
            <person name="Chapman S.B."/>
            <person name="Gainer-Dewar J."/>
            <person name="Goldberg J."/>
            <person name="Griggs A."/>
            <person name="Gujja S."/>
            <person name="Hansen M."/>
            <person name="Howarth C."/>
            <person name="Imamovic A."/>
            <person name="Ireland A."/>
            <person name="Larimer J."/>
            <person name="McCowan C."/>
            <person name="Murphy C."/>
            <person name="Pearson M."/>
            <person name="Poon T.W."/>
            <person name="Priest M."/>
            <person name="Roberts A."/>
            <person name="Saif S."/>
            <person name="Shea T."/>
            <person name="Sisk P."/>
            <person name="Sykes S."/>
            <person name="Wortman J."/>
            <person name="Nusbaum C."/>
            <person name="Birren B."/>
        </authorList>
    </citation>
    <scope>NUCLEOTIDE SEQUENCE [LARGE SCALE GENOMIC DNA]</scope>
    <source>
        <strain evidence="4">maculatus3</strain>
    </source>
</reference>
<evidence type="ECO:0000313" key="3">
    <source>
        <dbReference type="EnsemblMetazoa" id="AMAM017636-PA"/>
    </source>
</evidence>
<dbReference type="AlphaFoldDB" id="A0A182T1B8"/>
<reference evidence="3" key="2">
    <citation type="submission" date="2020-05" db="UniProtKB">
        <authorList>
            <consortium name="EnsemblMetazoa"/>
        </authorList>
    </citation>
    <scope>IDENTIFICATION</scope>
    <source>
        <strain evidence="3">maculatus3</strain>
    </source>
</reference>
<dbReference type="Proteomes" id="UP000075901">
    <property type="component" value="Unassembled WGS sequence"/>
</dbReference>
<dbReference type="PANTHER" id="PTHR24036:SF5">
    <property type="entry name" value="THROMBOMODULIN"/>
    <property type="match status" value="1"/>
</dbReference>
<dbReference type="PANTHER" id="PTHR24036">
    <property type="entry name" value="SKELETOR-RELATED"/>
    <property type="match status" value="1"/>
</dbReference>
<dbReference type="InterPro" id="IPR057443">
    <property type="entry name" value="At5g54830-like"/>
</dbReference>
<feature type="domain" description="At5g54830-like" evidence="2">
    <location>
        <begin position="96"/>
        <end position="129"/>
    </location>
</feature>
<keyword evidence="1" id="KW-0677">Repeat</keyword>
<proteinExistence type="predicted"/>
<dbReference type="VEuPathDB" id="VectorBase:AMAM017636"/>
<dbReference type="EnsemblMetazoa" id="AMAM017636-RA">
    <property type="protein sequence ID" value="AMAM017636-PA"/>
    <property type="gene ID" value="AMAM017636"/>
</dbReference>
<sequence length="176" mass="20151">MNFKLMQLELMPRSQYHPLYITSSSEGGFGQLSDIQKRRETVYAGVEYDSEGIAYPTAAGRYCEWKHNTIDRSAEIATFEEYKKTLHLSCDEPYGQPAYLNWTVVEETPDLVYYQCFTHRNLGWKIHVVNPGETSKISGSHGLYGPDSGSTLLYTLLLLTLAPWWLVQMQLVPRGF</sequence>